<protein>
    <submittedName>
        <fullName evidence="3">Transporter substrate-binding domain-containing protein</fullName>
    </submittedName>
</protein>
<feature type="domain" description="Solute-binding protein family 3/N-terminal" evidence="2">
    <location>
        <begin position="58"/>
        <end position="233"/>
    </location>
</feature>
<dbReference type="Proteomes" id="UP001310248">
    <property type="component" value="Unassembled WGS sequence"/>
</dbReference>
<evidence type="ECO:0000256" key="1">
    <source>
        <dbReference type="SAM" id="SignalP"/>
    </source>
</evidence>
<dbReference type="EMBL" id="JAYDYW010000011">
    <property type="protein sequence ID" value="MEE1674977.1"/>
    <property type="molecule type" value="Genomic_DNA"/>
</dbReference>
<feature type="chain" id="PRO_5045412539" evidence="1">
    <location>
        <begin position="18"/>
        <end position="281"/>
    </location>
</feature>
<dbReference type="InterPro" id="IPR001638">
    <property type="entry name" value="Solute-binding_3/MltF_N"/>
</dbReference>
<gene>
    <name evidence="3" type="ORF">SNR37_000299</name>
</gene>
<comment type="caution">
    <text evidence="3">The sequence shown here is derived from an EMBL/GenBank/DDBJ whole genome shotgun (WGS) entry which is preliminary data.</text>
</comment>
<sequence length="281" mass="32012">MQKTLFLLIFLSSICSAKTLNISGSPKGETLPFALAKEIVKRSDIYDSVGYPYGDAGETSFSKTVADLNEGVLDLFWTATSAEREQKQTAVYFPLYRGTLGMRLGIVEQDKSDTFKNVSSFAQMRQYIPCQGKLWADTAILEANGIKVAKSLGYSNIFAMLEGDRCDYFPRGIFEPWSEVKREAKYNLTIDSYVMLRYKMPFFFFVKKDNQSLAKHLNDILYQMFEEGSYQKLFLNDPDVKNALALGKLEKRTIFDLENPYLTDKVNAIPQKIWFDPLAGQ</sequence>
<dbReference type="Gene3D" id="3.40.190.10">
    <property type="entry name" value="Periplasmic binding protein-like II"/>
    <property type="match status" value="2"/>
</dbReference>
<accession>A0ABU7G6E0</accession>
<evidence type="ECO:0000313" key="3">
    <source>
        <dbReference type="EMBL" id="MEE1674977.1"/>
    </source>
</evidence>
<name>A0ABU7G6E0_9ALTE</name>
<dbReference type="SUPFAM" id="SSF53850">
    <property type="entry name" value="Periplasmic binding protein-like II"/>
    <property type="match status" value="1"/>
</dbReference>
<organism evidence="3 4">
    <name type="scientific">Agarivorans aestuarii</name>
    <dbReference type="NCBI Taxonomy" id="1563703"/>
    <lineage>
        <taxon>Bacteria</taxon>
        <taxon>Pseudomonadati</taxon>
        <taxon>Pseudomonadota</taxon>
        <taxon>Gammaproteobacteria</taxon>
        <taxon>Alteromonadales</taxon>
        <taxon>Alteromonadaceae</taxon>
        <taxon>Agarivorans</taxon>
    </lineage>
</organism>
<evidence type="ECO:0000313" key="4">
    <source>
        <dbReference type="Proteomes" id="UP001310248"/>
    </source>
</evidence>
<feature type="signal peptide" evidence="1">
    <location>
        <begin position="1"/>
        <end position="17"/>
    </location>
</feature>
<proteinExistence type="predicted"/>
<dbReference type="RefSeq" id="WP_329775987.1">
    <property type="nucleotide sequence ID" value="NZ_JAYDYW010000011.1"/>
</dbReference>
<evidence type="ECO:0000259" key="2">
    <source>
        <dbReference type="Pfam" id="PF00497"/>
    </source>
</evidence>
<reference evidence="4" key="1">
    <citation type="submission" date="2023-07" db="EMBL/GenBank/DDBJ databases">
        <title>Draft genome sequence of Agarivorans aestuarii strain ZMCS4, a CAZymes producing bacteria isolated from the marine brown algae Clodostephus spongiosus.</title>
        <authorList>
            <person name="Lorente B."/>
            <person name="Cabral C."/>
            <person name="Frias J."/>
            <person name="Faria J."/>
            <person name="Toubarro D."/>
        </authorList>
    </citation>
    <scope>NUCLEOTIDE SEQUENCE [LARGE SCALE GENOMIC DNA]</scope>
    <source>
        <strain evidence="4">ZMCS4</strain>
    </source>
</reference>
<keyword evidence="4" id="KW-1185">Reference proteome</keyword>
<keyword evidence="1" id="KW-0732">Signal</keyword>
<dbReference type="Pfam" id="PF00497">
    <property type="entry name" value="SBP_bac_3"/>
    <property type="match status" value="1"/>
</dbReference>